<dbReference type="HAMAP" id="MF_01187">
    <property type="entry name" value="UPF0434"/>
    <property type="match status" value="1"/>
</dbReference>
<evidence type="ECO:0000313" key="4">
    <source>
        <dbReference type="Proteomes" id="UP000434052"/>
    </source>
</evidence>
<evidence type="ECO:0000313" key="2">
    <source>
        <dbReference type="EMBL" id="QJT10559.1"/>
    </source>
</evidence>
<dbReference type="Proteomes" id="UP000434052">
    <property type="component" value="Unassembled WGS sequence"/>
</dbReference>
<dbReference type="RefSeq" id="WP_144305206.1">
    <property type="nucleotide sequence ID" value="NZ_CP039543.1"/>
</dbReference>
<accession>A0A6P1ZKB4</accession>
<dbReference type="GO" id="GO:0005829">
    <property type="term" value="C:cytosol"/>
    <property type="evidence" value="ECO:0007669"/>
    <property type="project" value="TreeGrafter"/>
</dbReference>
<dbReference type="Pfam" id="PF03966">
    <property type="entry name" value="Trm112p"/>
    <property type="match status" value="1"/>
</dbReference>
<sequence length="71" mass="8031">MAIDKELLDILVSPKTKAPVVPTEDGEGLYCEQERMVYPIRDGIPIMLVEEAVSFDEWQRGKREAIKRGAV</sequence>
<proteinExistence type="inferred from homology"/>
<reference evidence="3 4" key="1">
    <citation type="submission" date="2018-06" db="EMBL/GenBank/DDBJ databases">
        <title>Complete genome of Desulfovibrio marinus P48SEP.</title>
        <authorList>
            <person name="Crispim J.S."/>
            <person name="Vidigal P.M.P."/>
            <person name="Silva L.C.F."/>
            <person name="Araujo L.C."/>
            <person name="Laguardia C.N."/>
            <person name="Dias R.S."/>
            <person name="Sousa M.P."/>
            <person name="Paula S.O."/>
            <person name="Silva C."/>
        </authorList>
    </citation>
    <scope>NUCLEOTIDE SEQUENCE [LARGE SCALE GENOMIC DNA]</scope>
    <source>
        <strain evidence="3 4">P48SEP</strain>
    </source>
</reference>
<evidence type="ECO:0000256" key="1">
    <source>
        <dbReference type="HAMAP-Rule" id="MF_01187"/>
    </source>
</evidence>
<evidence type="ECO:0000313" key="5">
    <source>
        <dbReference type="Proteomes" id="UP000503251"/>
    </source>
</evidence>
<organism evidence="3 4">
    <name type="scientific">Oceanidesulfovibrio marinus</name>
    <dbReference type="NCBI Taxonomy" id="370038"/>
    <lineage>
        <taxon>Bacteria</taxon>
        <taxon>Pseudomonadati</taxon>
        <taxon>Thermodesulfobacteriota</taxon>
        <taxon>Desulfovibrionia</taxon>
        <taxon>Desulfovibrionales</taxon>
        <taxon>Desulfovibrionaceae</taxon>
        <taxon>Oceanidesulfovibrio</taxon>
    </lineage>
</organism>
<dbReference type="InterPro" id="IPR005651">
    <property type="entry name" value="Trm112-like"/>
</dbReference>
<dbReference type="PANTHER" id="PTHR33505:SF4">
    <property type="entry name" value="PROTEIN PREY, MITOCHONDRIAL"/>
    <property type="match status" value="1"/>
</dbReference>
<gene>
    <name evidence="3" type="ORF">DQK91_09980</name>
    <name evidence="2" type="ORF">E8L03_17260</name>
</gene>
<dbReference type="OrthoDB" id="9812205at2"/>
<reference evidence="2 5" key="2">
    <citation type="submission" date="2019-04" db="EMBL/GenBank/DDBJ databases">
        <title>Isolation and culture of sulfate reducing bacteria from the cold seep of the South China Sea.</title>
        <authorList>
            <person name="Sun C."/>
            <person name="Liu R."/>
        </authorList>
    </citation>
    <scope>NUCLEOTIDE SEQUENCE [LARGE SCALE GENOMIC DNA]</scope>
    <source>
        <strain evidence="2 5">CS1</strain>
    </source>
</reference>
<comment type="similarity">
    <text evidence="1">Belongs to the UPF0434 family.</text>
</comment>
<evidence type="ECO:0000313" key="3">
    <source>
        <dbReference type="EMBL" id="TVM34209.1"/>
    </source>
</evidence>
<dbReference type="Proteomes" id="UP000503251">
    <property type="component" value="Chromosome"/>
</dbReference>
<dbReference type="SUPFAM" id="SSF158997">
    <property type="entry name" value="Trm112p-like"/>
    <property type="match status" value="1"/>
</dbReference>
<name>A0A6P1ZKB4_9BACT</name>
<dbReference type="Gene3D" id="2.20.25.10">
    <property type="match status" value="1"/>
</dbReference>
<dbReference type="PANTHER" id="PTHR33505">
    <property type="entry name" value="ZGC:162634"/>
    <property type="match status" value="1"/>
</dbReference>
<dbReference type="EMBL" id="QMIF01000005">
    <property type="protein sequence ID" value="TVM34209.1"/>
    <property type="molecule type" value="Genomic_DNA"/>
</dbReference>
<keyword evidence="5" id="KW-1185">Reference proteome</keyword>
<dbReference type="AlphaFoldDB" id="A0A6P1ZKB4"/>
<dbReference type="EMBL" id="CP039543">
    <property type="protein sequence ID" value="QJT10559.1"/>
    <property type="molecule type" value="Genomic_DNA"/>
</dbReference>
<protein>
    <recommendedName>
        <fullName evidence="1">UPF0434 protein DQK91_09980</fullName>
    </recommendedName>
</protein>